<dbReference type="AlphaFoldDB" id="A0AAW7MPQ7"/>
<sequence length="130" mass="13731">MTLPVSDGDASVAAPSSTPTEAKRSRLGTVIWVALAIIVAFFAVGVYLPPHAHRMAVKFLFLWPVGACLGYLGVRVGDAVRRIFKPDVIIVRGGISDAIWARICWAIGPQIVGLYLGAVTGTSIVAGWTA</sequence>
<protein>
    <recommendedName>
        <fullName evidence="7">Permease</fullName>
    </recommendedName>
</protein>
<gene>
    <name evidence="3" type="ORF">DBA34_16215</name>
    <name evidence="4" type="ORF">DBB29_19520</name>
</gene>
<evidence type="ECO:0000313" key="3">
    <source>
        <dbReference type="EMBL" id="MDN4574795.1"/>
    </source>
</evidence>
<evidence type="ECO:0000313" key="4">
    <source>
        <dbReference type="EMBL" id="MDN4580298.1"/>
    </source>
</evidence>
<evidence type="ECO:0000256" key="1">
    <source>
        <dbReference type="SAM" id="MobiDB-lite"/>
    </source>
</evidence>
<dbReference type="RefSeq" id="WP_301235485.1">
    <property type="nucleotide sequence ID" value="NZ_QAIC01000040.1"/>
</dbReference>
<proteinExistence type="predicted"/>
<evidence type="ECO:0000313" key="6">
    <source>
        <dbReference type="Proteomes" id="UP001172791"/>
    </source>
</evidence>
<dbReference type="Proteomes" id="UP001172791">
    <property type="component" value="Unassembled WGS sequence"/>
</dbReference>
<evidence type="ECO:0000256" key="2">
    <source>
        <dbReference type="SAM" id="Phobius"/>
    </source>
</evidence>
<reference evidence="3" key="1">
    <citation type="submission" date="2018-04" db="EMBL/GenBank/DDBJ databases">
        <authorList>
            <person name="Jy Z."/>
        </authorList>
    </citation>
    <scope>NUCLEOTIDE SEQUENCE</scope>
    <source>
        <strain evidence="4">AS13</strain>
        <strain evidence="3">LA18</strain>
    </source>
</reference>
<accession>A0AAW7MPQ7</accession>
<feature type="region of interest" description="Disordered" evidence="1">
    <location>
        <begin position="1"/>
        <end position="20"/>
    </location>
</feature>
<dbReference type="Proteomes" id="UP001172788">
    <property type="component" value="Unassembled WGS sequence"/>
</dbReference>
<dbReference type="EMBL" id="QAIC01000040">
    <property type="protein sequence ID" value="MDN4574795.1"/>
    <property type="molecule type" value="Genomic_DNA"/>
</dbReference>
<organism evidence="3 6">
    <name type="scientific">Pandoraea cepalis</name>
    <dbReference type="NCBI Taxonomy" id="2508294"/>
    <lineage>
        <taxon>Bacteria</taxon>
        <taxon>Pseudomonadati</taxon>
        <taxon>Pseudomonadota</taxon>
        <taxon>Betaproteobacteria</taxon>
        <taxon>Burkholderiales</taxon>
        <taxon>Burkholderiaceae</taxon>
        <taxon>Pandoraea</taxon>
    </lineage>
</organism>
<evidence type="ECO:0000313" key="5">
    <source>
        <dbReference type="Proteomes" id="UP001172788"/>
    </source>
</evidence>
<dbReference type="EMBL" id="QAID01000043">
    <property type="protein sequence ID" value="MDN4580298.1"/>
    <property type="molecule type" value="Genomic_DNA"/>
</dbReference>
<evidence type="ECO:0008006" key="7">
    <source>
        <dbReference type="Google" id="ProtNLM"/>
    </source>
</evidence>
<keyword evidence="2" id="KW-0812">Transmembrane</keyword>
<name>A0AAW7MPQ7_9BURK</name>
<comment type="caution">
    <text evidence="3">The sequence shown here is derived from an EMBL/GenBank/DDBJ whole genome shotgun (WGS) entry which is preliminary data.</text>
</comment>
<keyword evidence="2" id="KW-0472">Membrane</keyword>
<keyword evidence="5" id="KW-1185">Reference proteome</keyword>
<keyword evidence="2" id="KW-1133">Transmembrane helix</keyword>
<feature type="transmembrane region" description="Helical" evidence="2">
    <location>
        <begin position="30"/>
        <end position="49"/>
    </location>
</feature>
<feature type="transmembrane region" description="Helical" evidence="2">
    <location>
        <begin position="55"/>
        <end position="74"/>
    </location>
</feature>